<dbReference type="AlphaFoldDB" id="A0A1H2YQW8"/>
<name>A0A1H2YQW8_9RHOB</name>
<dbReference type="SUPFAM" id="SSF53850">
    <property type="entry name" value="Periplasmic binding protein-like II"/>
    <property type="match status" value="1"/>
</dbReference>
<dbReference type="GO" id="GO:0003677">
    <property type="term" value="F:DNA binding"/>
    <property type="evidence" value="ECO:0007669"/>
    <property type="project" value="UniProtKB-KW"/>
</dbReference>
<evidence type="ECO:0000256" key="1">
    <source>
        <dbReference type="ARBA" id="ARBA00009437"/>
    </source>
</evidence>
<evidence type="ECO:0000313" key="6">
    <source>
        <dbReference type="EMBL" id="SDX07470.1"/>
    </source>
</evidence>
<dbReference type="InterPro" id="IPR000847">
    <property type="entry name" value="LysR_HTH_N"/>
</dbReference>
<dbReference type="OrthoDB" id="7624726at2"/>
<organism evidence="6 7">
    <name type="scientific">Albimonas donghaensis</name>
    <dbReference type="NCBI Taxonomy" id="356660"/>
    <lineage>
        <taxon>Bacteria</taxon>
        <taxon>Pseudomonadati</taxon>
        <taxon>Pseudomonadota</taxon>
        <taxon>Alphaproteobacteria</taxon>
        <taxon>Rhodobacterales</taxon>
        <taxon>Paracoccaceae</taxon>
        <taxon>Albimonas</taxon>
    </lineage>
</organism>
<dbReference type="InterPro" id="IPR036388">
    <property type="entry name" value="WH-like_DNA-bd_sf"/>
</dbReference>
<evidence type="ECO:0000256" key="3">
    <source>
        <dbReference type="ARBA" id="ARBA00023125"/>
    </source>
</evidence>
<dbReference type="STRING" id="356660.SAMN05444336_103218"/>
<dbReference type="PANTHER" id="PTHR30579">
    <property type="entry name" value="TRANSCRIPTIONAL REGULATOR"/>
    <property type="match status" value="1"/>
</dbReference>
<dbReference type="Proteomes" id="UP000199118">
    <property type="component" value="Unassembled WGS sequence"/>
</dbReference>
<keyword evidence="2" id="KW-0805">Transcription regulation</keyword>
<dbReference type="GO" id="GO:0003700">
    <property type="term" value="F:DNA-binding transcription factor activity"/>
    <property type="evidence" value="ECO:0007669"/>
    <property type="project" value="InterPro"/>
</dbReference>
<evidence type="ECO:0000256" key="2">
    <source>
        <dbReference type="ARBA" id="ARBA00023015"/>
    </source>
</evidence>
<dbReference type="EMBL" id="FNMZ01000003">
    <property type="protein sequence ID" value="SDX07470.1"/>
    <property type="molecule type" value="Genomic_DNA"/>
</dbReference>
<dbReference type="PANTHER" id="PTHR30579:SF3">
    <property type="entry name" value="TRANSCRIPTIONAL REGULATORY PROTEIN"/>
    <property type="match status" value="1"/>
</dbReference>
<keyword evidence="7" id="KW-1185">Reference proteome</keyword>
<protein>
    <submittedName>
        <fullName evidence="6">Transcriptional regulator, LysR family</fullName>
    </submittedName>
</protein>
<dbReference type="PROSITE" id="PS50931">
    <property type="entry name" value="HTH_LYSR"/>
    <property type="match status" value="1"/>
</dbReference>
<accession>A0A1H2YQW8</accession>
<evidence type="ECO:0000313" key="7">
    <source>
        <dbReference type="Proteomes" id="UP000199118"/>
    </source>
</evidence>
<dbReference type="InterPro" id="IPR005119">
    <property type="entry name" value="LysR_subst-bd"/>
</dbReference>
<reference evidence="6 7" key="1">
    <citation type="submission" date="2016-10" db="EMBL/GenBank/DDBJ databases">
        <authorList>
            <person name="de Groot N.N."/>
        </authorList>
    </citation>
    <scope>NUCLEOTIDE SEQUENCE [LARGE SCALE GENOMIC DNA]</scope>
    <source>
        <strain evidence="6 7">DSM 17890</strain>
    </source>
</reference>
<dbReference type="SUPFAM" id="SSF46785">
    <property type="entry name" value="Winged helix' DNA-binding domain"/>
    <property type="match status" value="1"/>
</dbReference>
<sequence length="289" mass="31661">MNWDDMRFFLHVARSGRLTSAARALSVDHATVSRRVAALEEALSTRLFDRSPRGYALTEAGRLLMPAAEAMESVTMAAAMEVGGRHHDLTGAVRVGMPEGAASHLVTEAAAALCVEHPRLELQIVALPRTFSLSQREADFAVVITPPAAGRLKIRKITDYSLRLYGHPDYLKGRELRGTEDLKDHRLVGYVPDLIFDKGLDYLAEIGATGAPALSSTSLLVQLELVLACGGLGVLPDFMAARHPILRPVLPEVTRITRAYWLVLHQDTAELARIRRTSRALADAMRARL</sequence>
<dbReference type="InterPro" id="IPR050176">
    <property type="entry name" value="LTTR"/>
</dbReference>
<gene>
    <name evidence="6" type="ORF">SAMN05444336_103218</name>
</gene>
<dbReference type="Pfam" id="PF03466">
    <property type="entry name" value="LysR_substrate"/>
    <property type="match status" value="1"/>
</dbReference>
<keyword evidence="4" id="KW-0804">Transcription</keyword>
<dbReference type="Gene3D" id="1.10.10.10">
    <property type="entry name" value="Winged helix-like DNA-binding domain superfamily/Winged helix DNA-binding domain"/>
    <property type="match status" value="1"/>
</dbReference>
<dbReference type="Pfam" id="PF00126">
    <property type="entry name" value="HTH_1"/>
    <property type="match status" value="1"/>
</dbReference>
<proteinExistence type="inferred from homology"/>
<dbReference type="FunFam" id="1.10.10.10:FF:000001">
    <property type="entry name" value="LysR family transcriptional regulator"/>
    <property type="match status" value="1"/>
</dbReference>
<dbReference type="Gene3D" id="3.40.190.290">
    <property type="match status" value="1"/>
</dbReference>
<feature type="domain" description="HTH lysR-type" evidence="5">
    <location>
        <begin position="1"/>
        <end position="58"/>
    </location>
</feature>
<dbReference type="InterPro" id="IPR036390">
    <property type="entry name" value="WH_DNA-bd_sf"/>
</dbReference>
<comment type="similarity">
    <text evidence="1">Belongs to the LysR transcriptional regulatory family.</text>
</comment>
<keyword evidence="3" id="KW-0238">DNA-binding</keyword>
<evidence type="ECO:0000259" key="5">
    <source>
        <dbReference type="PROSITE" id="PS50931"/>
    </source>
</evidence>
<evidence type="ECO:0000256" key="4">
    <source>
        <dbReference type="ARBA" id="ARBA00023163"/>
    </source>
</evidence>